<feature type="compositionally biased region" description="Basic and acidic residues" evidence="1">
    <location>
        <begin position="175"/>
        <end position="286"/>
    </location>
</feature>
<dbReference type="RefSeq" id="WP_094636023.1">
    <property type="nucleotide sequence ID" value="NZ_CP062938.1"/>
</dbReference>
<gene>
    <name evidence="3" type="ORF">BE0216_03015</name>
    <name evidence="2" type="ORF">BEUL_0324</name>
</gene>
<evidence type="ECO:0000313" key="4">
    <source>
        <dbReference type="Proteomes" id="UP000216057"/>
    </source>
</evidence>
<dbReference type="Proteomes" id="UP000216057">
    <property type="component" value="Unassembled WGS sequence"/>
</dbReference>
<keyword evidence="2" id="KW-0067">ATP-binding</keyword>
<name>A0A261GBW6_9BIFI</name>
<evidence type="ECO:0000313" key="5">
    <source>
        <dbReference type="Proteomes" id="UP000593943"/>
    </source>
</evidence>
<keyword evidence="2" id="KW-0347">Helicase</keyword>
<dbReference type="SUPFAM" id="SSF48452">
    <property type="entry name" value="TPR-like"/>
    <property type="match status" value="1"/>
</dbReference>
<feature type="compositionally biased region" description="Polar residues" evidence="1">
    <location>
        <begin position="287"/>
        <end position="298"/>
    </location>
</feature>
<sequence>MTQDNNHGSRDGKSYGGNGRGRSYGNGGSRGGYGKSGSRGGKSYGGGRGGFRKDGQRSEGGYRKDGFRRDRDDNRDFRSEGGERREGGYRKNFHNDDRRGGYRKNDGFHKGGYRKDGYRNDRDRDFRRDGEGSAEGGERRDFNRGPRRDGERGGYRGNGRGGERGGYRGNGGYRGHRDGDNPRYQHGDKPWRKDGEDRGERRDGERRDYRRDGDRRDFRRDGERRNDRRDNRYGGDRRDNRYDRDRRDNRRGDNRRGERREFTPEERAEYRERKNREYMDRPRRNSDGTMSFPSQNPYTARRPGEPKMPKGMEWSMLSKDEKERLRGLAKEHAENIGLHILATYALIDDDPAAALEHAKWVARQASRIDFARETLAFVAYRMGDYKLALREFRTAFRMNGYPDYLPFIADCERGLGNPKKAIEMAVSDEAKMLRGDAKAEMFLVYAGALGDLELWDKAIEIAHTLGRSKGISGGYRMRAVQAEQLFLEEAGRTDEAAALDGLLDKLELQYADEELDEESDDVVIDHDLQGLTDDSIVLEKLGIDPSMAQYAPELEPEYGDDYEDGDLDDSDEIDEVDEDTDETDEVGIDAVAEDVEEGLDEPSQDDESELPAEEALEGVESDVEPAALAEGDADESADGAIEGDESEEE</sequence>
<feature type="region of interest" description="Disordered" evidence="1">
    <location>
        <begin position="1"/>
        <end position="312"/>
    </location>
</feature>
<evidence type="ECO:0000313" key="2">
    <source>
        <dbReference type="EMBL" id="OZG68918.1"/>
    </source>
</evidence>
<dbReference type="OrthoDB" id="3215237at2"/>
<keyword evidence="2" id="KW-0378">Hydrolase</keyword>
<organism evidence="2 4">
    <name type="scientific">Bifidobacterium eulemuris</name>
    <dbReference type="NCBI Taxonomy" id="1765219"/>
    <lineage>
        <taxon>Bacteria</taxon>
        <taxon>Bacillati</taxon>
        <taxon>Actinomycetota</taxon>
        <taxon>Actinomycetes</taxon>
        <taxon>Bifidobacteriales</taxon>
        <taxon>Bifidobacteriaceae</taxon>
        <taxon>Bifidobacterium</taxon>
    </lineage>
</organism>
<keyword evidence="5" id="KW-1185">Reference proteome</keyword>
<proteinExistence type="predicted"/>
<feature type="compositionally biased region" description="Basic and acidic residues" evidence="1">
    <location>
        <begin position="51"/>
        <end position="154"/>
    </location>
</feature>
<feature type="region of interest" description="Disordered" evidence="1">
    <location>
        <begin position="556"/>
        <end position="649"/>
    </location>
</feature>
<dbReference type="KEGG" id="beu:BE0216_03015"/>
<dbReference type="Proteomes" id="UP000593943">
    <property type="component" value="Chromosome"/>
</dbReference>
<feature type="compositionally biased region" description="Acidic residues" evidence="1">
    <location>
        <begin position="556"/>
        <end position="623"/>
    </location>
</feature>
<reference evidence="3 5" key="2">
    <citation type="submission" date="2020-10" db="EMBL/GenBank/DDBJ databases">
        <title>Genome sequencing of Bifidobacterium eulemuris_DSMZ_100216.</title>
        <authorList>
            <person name="Kim J."/>
        </authorList>
    </citation>
    <scope>NUCLEOTIDE SEQUENCE [LARGE SCALE GENOMIC DNA]</scope>
    <source>
        <strain evidence="3 5">DSM 100216</strain>
    </source>
</reference>
<dbReference type="EMBL" id="MWWZ01000004">
    <property type="protein sequence ID" value="OZG68918.1"/>
    <property type="molecule type" value="Genomic_DNA"/>
</dbReference>
<accession>A0A261GBW6</accession>
<feature type="compositionally biased region" description="Gly residues" evidence="1">
    <location>
        <begin position="14"/>
        <end position="49"/>
    </location>
</feature>
<dbReference type="GO" id="GO:0004386">
    <property type="term" value="F:helicase activity"/>
    <property type="evidence" value="ECO:0007669"/>
    <property type="project" value="UniProtKB-KW"/>
</dbReference>
<dbReference type="EMBL" id="CP062938">
    <property type="protein sequence ID" value="QOL31544.1"/>
    <property type="molecule type" value="Genomic_DNA"/>
</dbReference>
<feature type="compositionally biased region" description="Acidic residues" evidence="1">
    <location>
        <begin position="631"/>
        <end position="649"/>
    </location>
</feature>
<evidence type="ECO:0000256" key="1">
    <source>
        <dbReference type="SAM" id="MobiDB-lite"/>
    </source>
</evidence>
<reference evidence="2 4" key="1">
    <citation type="journal article" date="2017" name="BMC Genomics">
        <title>Comparative genomic and phylogenomic analyses of the Bifidobacteriaceae family.</title>
        <authorList>
            <person name="Lugli G.A."/>
            <person name="Milani C."/>
            <person name="Turroni F."/>
            <person name="Duranti S."/>
            <person name="Mancabelli L."/>
            <person name="Mangifesta M."/>
            <person name="Ferrario C."/>
            <person name="Modesto M."/>
            <person name="Mattarelli P."/>
            <person name="Jiri K."/>
            <person name="van Sinderen D."/>
            <person name="Ventura M."/>
        </authorList>
    </citation>
    <scope>NUCLEOTIDE SEQUENCE [LARGE SCALE GENOMIC DNA]</scope>
    <source>
        <strain evidence="2 4">DSM 100216</strain>
    </source>
</reference>
<dbReference type="Gene3D" id="1.25.40.10">
    <property type="entry name" value="Tetratricopeptide repeat domain"/>
    <property type="match status" value="1"/>
</dbReference>
<dbReference type="InterPro" id="IPR011990">
    <property type="entry name" value="TPR-like_helical_dom_sf"/>
</dbReference>
<protein>
    <submittedName>
        <fullName evidence="2">Helicase</fullName>
    </submittedName>
</protein>
<evidence type="ECO:0000313" key="3">
    <source>
        <dbReference type="EMBL" id="QOL31544.1"/>
    </source>
</evidence>
<keyword evidence="2" id="KW-0547">Nucleotide-binding</keyword>
<dbReference type="AlphaFoldDB" id="A0A261GBW6"/>